<keyword evidence="1" id="KW-0472">Membrane</keyword>
<evidence type="ECO:0000313" key="2">
    <source>
        <dbReference type="EMBL" id="MCP9290207.1"/>
    </source>
</evidence>
<keyword evidence="3" id="KW-1185">Reference proteome</keyword>
<name>A0A9X2L0X3_9BACT</name>
<evidence type="ECO:0008006" key="4">
    <source>
        <dbReference type="Google" id="ProtNLM"/>
    </source>
</evidence>
<sequence length="80" mass="8826">MQEDSLAAVDTLTQAYSDNWSGAPGAEEAGAFIQLMSSNELIYVVLGVSLIIWLVLLFFLFRVDKKVSKLEEQIQSSNDA</sequence>
<proteinExistence type="predicted"/>
<dbReference type="EMBL" id="JANDBC010000001">
    <property type="protein sequence ID" value="MCP9290207.1"/>
    <property type="molecule type" value="Genomic_DNA"/>
</dbReference>
<evidence type="ECO:0000256" key="1">
    <source>
        <dbReference type="SAM" id="Phobius"/>
    </source>
</evidence>
<reference evidence="2" key="1">
    <citation type="submission" date="2022-06" db="EMBL/GenBank/DDBJ databases">
        <title>Gracilimonas sp. CAU 1638 isolated from sea sediment.</title>
        <authorList>
            <person name="Kim W."/>
        </authorList>
    </citation>
    <scope>NUCLEOTIDE SEQUENCE</scope>
    <source>
        <strain evidence="2">CAU 1638</strain>
    </source>
</reference>
<dbReference type="Pfam" id="PF20077">
    <property type="entry name" value="CcmD_alt"/>
    <property type="match status" value="1"/>
</dbReference>
<organism evidence="2 3">
    <name type="scientific">Gracilimonas sediminicola</name>
    <dbReference type="NCBI Taxonomy" id="2952158"/>
    <lineage>
        <taxon>Bacteria</taxon>
        <taxon>Pseudomonadati</taxon>
        <taxon>Balneolota</taxon>
        <taxon>Balneolia</taxon>
        <taxon>Balneolales</taxon>
        <taxon>Balneolaceae</taxon>
        <taxon>Gracilimonas</taxon>
    </lineage>
</organism>
<evidence type="ECO:0000313" key="3">
    <source>
        <dbReference type="Proteomes" id="UP001139125"/>
    </source>
</evidence>
<dbReference type="Proteomes" id="UP001139125">
    <property type="component" value="Unassembled WGS sequence"/>
</dbReference>
<dbReference type="RefSeq" id="WP_255132074.1">
    <property type="nucleotide sequence ID" value="NZ_JANDBC010000001.1"/>
</dbReference>
<keyword evidence="1" id="KW-0812">Transmembrane</keyword>
<gene>
    <name evidence="2" type="ORF">NM125_01280</name>
</gene>
<dbReference type="AlphaFoldDB" id="A0A9X2L0X3"/>
<keyword evidence="1" id="KW-1133">Transmembrane helix</keyword>
<comment type="caution">
    <text evidence="2">The sequence shown here is derived from an EMBL/GenBank/DDBJ whole genome shotgun (WGS) entry which is preliminary data.</text>
</comment>
<protein>
    <recommendedName>
        <fullName evidence="4">CcmD family protein</fullName>
    </recommendedName>
</protein>
<feature type="transmembrane region" description="Helical" evidence="1">
    <location>
        <begin position="41"/>
        <end position="61"/>
    </location>
</feature>
<accession>A0A9X2L0X3</accession>